<accession>A0AAV9EPF3</accession>
<feature type="compositionally biased region" description="Basic and acidic residues" evidence="1">
    <location>
        <begin position="8"/>
        <end position="21"/>
    </location>
</feature>
<dbReference type="Pfam" id="PF24756">
    <property type="entry name" value="THD_CWZF3-5-7"/>
    <property type="match status" value="1"/>
</dbReference>
<protein>
    <recommendedName>
        <fullName evidence="2">CWZF3/5/7 THD domain-containing protein</fullName>
    </recommendedName>
</protein>
<dbReference type="EMBL" id="JAUJYO010000005">
    <property type="protein sequence ID" value="KAK1315651.1"/>
    <property type="molecule type" value="Genomic_DNA"/>
</dbReference>
<evidence type="ECO:0000256" key="1">
    <source>
        <dbReference type="SAM" id="MobiDB-lite"/>
    </source>
</evidence>
<sequence>MPNGVCSRDIDAPSPVRKDGGHSAATVVLKEARDLKHSANRLKAALKFLYVASLLESSSAENGRHGETQSIQMYSETARLCK</sequence>
<reference evidence="3" key="2">
    <citation type="submission" date="2023-06" db="EMBL/GenBank/DDBJ databases">
        <authorList>
            <person name="Ma L."/>
            <person name="Liu K.-W."/>
            <person name="Li Z."/>
            <person name="Hsiao Y.-Y."/>
            <person name="Qi Y."/>
            <person name="Fu T."/>
            <person name="Tang G."/>
            <person name="Zhang D."/>
            <person name="Sun W.-H."/>
            <person name="Liu D.-K."/>
            <person name="Li Y."/>
            <person name="Chen G.-Z."/>
            <person name="Liu X.-D."/>
            <person name="Liao X.-Y."/>
            <person name="Jiang Y.-T."/>
            <person name="Yu X."/>
            <person name="Hao Y."/>
            <person name="Huang J."/>
            <person name="Zhao X.-W."/>
            <person name="Ke S."/>
            <person name="Chen Y.-Y."/>
            <person name="Wu W.-L."/>
            <person name="Hsu J.-L."/>
            <person name="Lin Y.-F."/>
            <person name="Huang M.-D."/>
            <person name="Li C.-Y."/>
            <person name="Huang L."/>
            <person name="Wang Z.-W."/>
            <person name="Zhao X."/>
            <person name="Zhong W.-Y."/>
            <person name="Peng D.-H."/>
            <person name="Ahmad S."/>
            <person name="Lan S."/>
            <person name="Zhang J.-S."/>
            <person name="Tsai W.-C."/>
            <person name="Van De Peer Y."/>
            <person name="Liu Z.-J."/>
        </authorList>
    </citation>
    <scope>NUCLEOTIDE SEQUENCE</scope>
    <source>
        <strain evidence="3">CP</strain>
        <tissue evidence="3">Leaves</tissue>
    </source>
</reference>
<keyword evidence="4" id="KW-1185">Reference proteome</keyword>
<name>A0AAV9EPF3_ACOCL</name>
<dbReference type="PANTHER" id="PTHR46524:SF7">
    <property type="entry name" value="CW-TYPE ZINC FINGER"/>
    <property type="match status" value="1"/>
</dbReference>
<feature type="region of interest" description="Disordered" evidence="1">
    <location>
        <begin position="58"/>
        <end position="82"/>
    </location>
</feature>
<feature type="domain" description="CWZF3/5/7 THD" evidence="2">
    <location>
        <begin position="11"/>
        <end position="81"/>
    </location>
</feature>
<dbReference type="InterPro" id="IPR056406">
    <property type="entry name" value="THD_CWZF3/5/7"/>
</dbReference>
<reference evidence="3" key="1">
    <citation type="journal article" date="2023" name="Nat. Commun.">
        <title>Diploid and tetraploid genomes of Acorus and the evolution of monocots.</title>
        <authorList>
            <person name="Ma L."/>
            <person name="Liu K.W."/>
            <person name="Li Z."/>
            <person name="Hsiao Y.Y."/>
            <person name="Qi Y."/>
            <person name="Fu T."/>
            <person name="Tang G.D."/>
            <person name="Zhang D."/>
            <person name="Sun W.H."/>
            <person name="Liu D.K."/>
            <person name="Li Y."/>
            <person name="Chen G.Z."/>
            <person name="Liu X.D."/>
            <person name="Liao X.Y."/>
            <person name="Jiang Y.T."/>
            <person name="Yu X."/>
            <person name="Hao Y."/>
            <person name="Huang J."/>
            <person name="Zhao X.W."/>
            <person name="Ke S."/>
            <person name="Chen Y.Y."/>
            <person name="Wu W.L."/>
            <person name="Hsu J.L."/>
            <person name="Lin Y.F."/>
            <person name="Huang M.D."/>
            <person name="Li C.Y."/>
            <person name="Huang L."/>
            <person name="Wang Z.W."/>
            <person name="Zhao X."/>
            <person name="Zhong W.Y."/>
            <person name="Peng D.H."/>
            <person name="Ahmad S."/>
            <person name="Lan S."/>
            <person name="Zhang J.S."/>
            <person name="Tsai W.C."/>
            <person name="Van de Peer Y."/>
            <person name="Liu Z.J."/>
        </authorList>
    </citation>
    <scope>NUCLEOTIDE SEQUENCE</scope>
    <source>
        <strain evidence="3">CP</strain>
    </source>
</reference>
<evidence type="ECO:0000313" key="3">
    <source>
        <dbReference type="EMBL" id="KAK1315651.1"/>
    </source>
</evidence>
<comment type="caution">
    <text evidence="3">The sequence shown here is derived from an EMBL/GenBank/DDBJ whole genome shotgun (WGS) entry which is preliminary data.</text>
</comment>
<evidence type="ECO:0000259" key="2">
    <source>
        <dbReference type="Pfam" id="PF24756"/>
    </source>
</evidence>
<gene>
    <name evidence="3" type="ORF">QJS10_CPA05g00492</name>
</gene>
<organism evidence="3 4">
    <name type="scientific">Acorus calamus</name>
    <name type="common">Sweet flag</name>
    <dbReference type="NCBI Taxonomy" id="4465"/>
    <lineage>
        <taxon>Eukaryota</taxon>
        <taxon>Viridiplantae</taxon>
        <taxon>Streptophyta</taxon>
        <taxon>Embryophyta</taxon>
        <taxon>Tracheophyta</taxon>
        <taxon>Spermatophyta</taxon>
        <taxon>Magnoliopsida</taxon>
        <taxon>Liliopsida</taxon>
        <taxon>Acoraceae</taxon>
        <taxon>Acorus</taxon>
    </lineage>
</organism>
<dbReference type="AlphaFoldDB" id="A0AAV9EPF3"/>
<dbReference type="PANTHER" id="PTHR46524">
    <property type="entry name" value="CW-TYPE ZINC FINGER"/>
    <property type="match status" value="1"/>
</dbReference>
<dbReference type="Proteomes" id="UP001180020">
    <property type="component" value="Unassembled WGS sequence"/>
</dbReference>
<evidence type="ECO:0000313" key="4">
    <source>
        <dbReference type="Proteomes" id="UP001180020"/>
    </source>
</evidence>
<feature type="region of interest" description="Disordered" evidence="1">
    <location>
        <begin position="1"/>
        <end position="22"/>
    </location>
</feature>
<dbReference type="InterPro" id="IPR055300">
    <property type="entry name" value="CWZF3/5/7"/>
</dbReference>
<proteinExistence type="predicted"/>